<gene>
    <name evidence="3" type="ORF">AN221_30010</name>
</gene>
<accession>A0A1E7LL17</accession>
<evidence type="ECO:0000313" key="3">
    <source>
        <dbReference type="EMBL" id="OEV16915.1"/>
    </source>
</evidence>
<dbReference type="Proteomes" id="UP000175971">
    <property type="component" value="Unassembled WGS sequence"/>
</dbReference>
<feature type="compositionally biased region" description="Low complexity" evidence="1">
    <location>
        <begin position="100"/>
        <end position="113"/>
    </location>
</feature>
<evidence type="ECO:0000313" key="4">
    <source>
        <dbReference type="Proteomes" id="UP000175971"/>
    </source>
</evidence>
<feature type="region of interest" description="Disordered" evidence="1">
    <location>
        <begin position="91"/>
        <end position="146"/>
    </location>
</feature>
<feature type="non-terminal residue" evidence="3">
    <location>
        <position position="1"/>
    </location>
</feature>
<sequence>PIGHGIIAPAGSAFFGPMFEDGGSLTSTVGALIGTGPGRGIGFMYLLFGAAMLGLVVVGLRLRVLARFDLDVPDALPDDLVGIQERERRVKAARAKKAKAAAPVPAAPATDTTPTHDHTPTDDDTPTHDHTPTDDDTPARTVEAAR</sequence>
<keyword evidence="2" id="KW-1133">Transmembrane helix</keyword>
<name>A0A1E7LL17_9ACTN</name>
<reference evidence="3 4" key="1">
    <citation type="journal article" date="2016" name="Front. Microbiol.">
        <title>Comparative Genomics Analysis of Streptomyces Species Reveals Their Adaptation to the Marine Environment and Their Diversity at the Genomic Level.</title>
        <authorList>
            <person name="Tian X."/>
            <person name="Zhang Z."/>
            <person name="Yang T."/>
            <person name="Chen M."/>
            <person name="Li J."/>
            <person name="Chen F."/>
            <person name="Yang J."/>
            <person name="Li W."/>
            <person name="Zhang B."/>
            <person name="Zhang Z."/>
            <person name="Wu J."/>
            <person name="Zhang C."/>
            <person name="Long L."/>
            <person name="Xiao J."/>
        </authorList>
    </citation>
    <scope>NUCLEOTIDE SEQUENCE [LARGE SCALE GENOMIC DNA]</scope>
    <source>
        <strain evidence="3 4">SCSIO M10372</strain>
    </source>
</reference>
<dbReference type="PATRIC" id="fig|518642.7.peg.6920"/>
<proteinExistence type="predicted"/>
<evidence type="ECO:0000256" key="1">
    <source>
        <dbReference type="SAM" id="MobiDB-lite"/>
    </source>
</evidence>
<dbReference type="EMBL" id="LJGZ01000100">
    <property type="protein sequence ID" value="OEV16915.1"/>
    <property type="molecule type" value="Genomic_DNA"/>
</dbReference>
<keyword evidence="4" id="KW-1185">Reference proteome</keyword>
<dbReference type="AlphaFoldDB" id="A0A1E7LL17"/>
<keyword evidence="2" id="KW-0812">Transmembrane</keyword>
<evidence type="ECO:0008006" key="5">
    <source>
        <dbReference type="Google" id="ProtNLM"/>
    </source>
</evidence>
<organism evidence="3 4">
    <name type="scientific">Streptomyces nanshensis</name>
    <dbReference type="NCBI Taxonomy" id="518642"/>
    <lineage>
        <taxon>Bacteria</taxon>
        <taxon>Bacillati</taxon>
        <taxon>Actinomycetota</taxon>
        <taxon>Actinomycetes</taxon>
        <taxon>Kitasatosporales</taxon>
        <taxon>Streptomycetaceae</taxon>
        <taxon>Streptomyces</taxon>
    </lineage>
</organism>
<dbReference type="RefSeq" id="WP_167372598.1">
    <property type="nucleotide sequence ID" value="NZ_LJGZ01000100.1"/>
</dbReference>
<evidence type="ECO:0000256" key="2">
    <source>
        <dbReference type="SAM" id="Phobius"/>
    </source>
</evidence>
<comment type="caution">
    <text evidence="3">The sequence shown here is derived from an EMBL/GenBank/DDBJ whole genome shotgun (WGS) entry which is preliminary data.</text>
</comment>
<protein>
    <recommendedName>
        <fullName evidence="5">MFS transporter</fullName>
    </recommendedName>
</protein>
<feature type="transmembrane region" description="Helical" evidence="2">
    <location>
        <begin position="42"/>
        <end position="60"/>
    </location>
</feature>
<feature type="compositionally biased region" description="Basic and acidic residues" evidence="1">
    <location>
        <begin position="114"/>
        <end position="133"/>
    </location>
</feature>
<keyword evidence="2" id="KW-0472">Membrane</keyword>